<keyword evidence="4" id="KW-1185">Reference proteome</keyword>
<organism evidence="3 4">
    <name type="scientific">Leucocoprinus birnbaumii</name>
    <dbReference type="NCBI Taxonomy" id="56174"/>
    <lineage>
        <taxon>Eukaryota</taxon>
        <taxon>Fungi</taxon>
        <taxon>Dikarya</taxon>
        <taxon>Basidiomycota</taxon>
        <taxon>Agaricomycotina</taxon>
        <taxon>Agaricomycetes</taxon>
        <taxon>Agaricomycetidae</taxon>
        <taxon>Agaricales</taxon>
        <taxon>Agaricineae</taxon>
        <taxon>Agaricaceae</taxon>
        <taxon>Leucocoprinus</taxon>
    </lineage>
</organism>
<feature type="region of interest" description="Disordered" evidence="2">
    <location>
        <begin position="1"/>
        <end position="44"/>
    </location>
</feature>
<dbReference type="EMBL" id="JANIEX010000362">
    <property type="protein sequence ID" value="KAJ3568182.1"/>
    <property type="molecule type" value="Genomic_DNA"/>
</dbReference>
<reference evidence="3" key="1">
    <citation type="submission" date="2022-07" db="EMBL/GenBank/DDBJ databases">
        <title>Genome Sequence of Leucocoprinus birnbaumii.</title>
        <authorList>
            <person name="Buettner E."/>
        </authorList>
    </citation>
    <scope>NUCLEOTIDE SEQUENCE</scope>
    <source>
        <strain evidence="3">VT141</strain>
    </source>
</reference>
<protein>
    <submittedName>
        <fullName evidence="3">Uncharacterized protein</fullName>
    </submittedName>
</protein>
<name>A0AAD5VVI3_9AGAR</name>
<dbReference type="AlphaFoldDB" id="A0AAD5VVI3"/>
<keyword evidence="1" id="KW-0175">Coiled coil</keyword>
<feature type="compositionally biased region" description="Basic and acidic residues" evidence="2">
    <location>
        <begin position="1"/>
        <end position="17"/>
    </location>
</feature>
<gene>
    <name evidence="3" type="ORF">NP233_g5880</name>
</gene>
<evidence type="ECO:0000313" key="3">
    <source>
        <dbReference type="EMBL" id="KAJ3568182.1"/>
    </source>
</evidence>
<sequence>MNPRERPSRFGRDEQKGEPVPAARPRPQKETDPSNSGHRKSRRLSIFRKSRNLTAEKVVDRSKSIRDQERQQEEAELYQSLLAEQHEMMKRIAHLNNELQQKSTTLQSLKERDEEEKWEDELFNTRLKELNNARTVIDTRSSVSGEAVRDQVKVLNREIARTAELVAEAPITTQRPPIQLEGMPYLRKNITLIFEKAGNRLNNQKVVQAMVQIFLAEACMRLIDSWHLEKKNLDALLRDMYNRISGKEEQTVAGKWRQITFSQVPHGQTELLQKYSKEITRQVSDICSAAGWEGDATRIQRHIRKVMEEAEKIRESIKGGMISADLQPWIAGYCGRYDEYEMKDASESLGLARLERGEVGHVWGSTELGLRANKIGDEQDLKNARVRPRVVLLESLGFQFSPSRSSKR</sequence>
<evidence type="ECO:0000256" key="1">
    <source>
        <dbReference type="SAM" id="Coils"/>
    </source>
</evidence>
<comment type="caution">
    <text evidence="3">The sequence shown here is derived from an EMBL/GenBank/DDBJ whole genome shotgun (WGS) entry which is preliminary data.</text>
</comment>
<evidence type="ECO:0000256" key="2">
    <source>
        <dbReference type="SAM" id="MobiDB-lite"/>
    </source>
</evidence>
<dbReference type="Proteomes" id="UP001213000">
    <property type="component" value="Unassembled WGS sequence"/>
</dbReference>
<evidence type="ECO:0000313" key="4">
    <source>
        <dbReference type="Proteomes" id="UP001213000"/>
    </source>
</evidence>
<dbReference type="SUPFAM" id="SSF161270">
    <property type="entry name" value="PspA lactotransferrin-binding region"/>
    <property type="match status" value="1"/>
</dbReference>
<accession>A0AAD5VVI3</accession>
<feature type="coiled-coil region" evidence="1">
    <location>
        <begin position="78"/>
        <end position="116"/>
    </location>
</feature>
<proteinExistence type="predicted"/>